<dbReference type="AlphaFoldDB" id="A0A2G8LHC4"/>
<feature type="compositionally biased region" description="Polar residues" evidence="1">
    <location>
        <begin position="205"/>
        <end position="214"/>
    </location>
</feature>
<dbReference type="InterPro" id="IPR000719">
    <property type="entry name" value="Prot_kinase_dom"/>
</dbReference>
<dbReference type="InterPro" id="IPR045133">
    <property type="entry name" value="IRE1/2-like"/>
</dbReference>
<dbReference type="OrthoDB" id="8443529at2759"/>
<evidence type="ECO:0000313" key="4">
    <source>
        <dbReference type="Proteomes" id="UP000230750"/>
    </source>
</evidence>
<accession>A0A2G8LHC4</accession>
<dbReference type="GO" id="GO:0004521">
    <property type="term" value="F:RNA endonuclease activity"/>
    <property type="evidence" value="ECO:0007669"/>
    <property type="project" value="InterPro"/>
</dbReference>
<dbReference type="EMBL" id="MRZV01000078">
    <property type="protein sequence ID" value="PIK59622.1"/>
    <property type="molecule type" value="Genomic_DNA"/>
</dbReference>
<dbReference type="PANTHER" id="PTHR13954:SF28">
    <property type="match status" value="1"/>
</dbReference>
<feature type="compositionally biased region" description="Polar residues" evidence="1">
    <location>
        <begin position="184"/>
        <end position="193"/>
    </location>
</feature>
<proteinExistence type="predicted"/>
<feature type="domain" description="Protein kinase" evidence="2">
    <location>
        <begin position="1"/>
        <end position="106"/>
    </location>
</feature>
<evidence type="ECO:0000313" key="3">
    <source>
        <dbReference type="EMBL" id="PIK59622.1"/>
    </source>
</evidence>
<dbReference type="GO" id="GO:0004674">
    <property type="term" value="F:protein serine/threonine kinase activity"/>
    <property type="evidence" value="ECO:0007669"/>
    <property type="project" value="InterPro"/>
</dbReference>
<dbReference type="GO" id="GO:0036498">
    <property type="term" value="P:IRE1-mediated unfolded protein response"/>
    <property type="evidence" value="ECO:0007669"/>
    <property type="project" value="TreeGrafter"/>
</dbReference>
<name>A0A2G8LHC4_STIJA</name>
<comment type="caution">
    <text evidence="3">The sequence shown here is derived from an EMBL/GenBank/DDBJ whole genome shotgun (WGS) entry which is preliminary data.</text>
</comment>
<dbReference type="GO" id="GO:0005524">
    <property type="term" value="F:ATP binding"/>
    <property type="evidence" value="ECO:0007669"/>
    <property type="project" value="InterPro"/>
</dbReference>
<evidence type="ECO:0000259" key="2">
    <source>
        <dbReference type="PROSITE" id="PS50011"/>
    </source>
</evidence>
<dbReference type="Proteomes" id="UP000230750">
    <property type="component" value="Unassembled WGS sequence"/>
</dbReference>
<sequence length="273" mass="31006">MGTLCWTSPENTSNNRCRYKKSSDIQMLACLMYYILSDGHVPFEITVPYTDQPEGVVTNMKKGQYSLKHLGTHDTFQPLLENMLNRDEKLRPTIEDCIAFYEENHLNPDSCTIQYCADTKNQSDPCQTRWMQRLSLVDLQTPKIKVILCQTRWMQRLSLVDLQTPKIKSDPLPDQMDAETVFSGSADTKNQSDPLPDQMDAETVPSGSADTKNLSDPLPDQMDAETVLSAFSFVSSGLKHRFQQVSGILSIDMCVNLRNFLLSRPYVRTHSHS</sequence>
<dbReference type="GO" id="GO:1990604">
    <property type="term" value="C:IRE1-TRAF2-ASK1 complex"/>
    <property type="evidence" value="ECO:0007669"/>
    <property type="project" value="TreeGrafter"/>
</dbReference>
<feature type="region of interest" description="Disordered" evidence="1">
    <location>
        <begin position="184"/>
        <end position="219"/>
    </location>
</feature>
<dbReference type="GO" id="GO:0051082">
    <property type="term" value="F:unfolded protein binding"/>
    <property type="evidence" value="ECO:0007669"/>
    <property type="project" value="TreeGrafter"/>
</dbReference>
<dbReference type="SUPFAM" id="SSF56112">
    <property type="entry name" value="Protein kinase-like (PK-like)"/>
    <property type="match status" value="1"/>
</dbReference>
<evidence type="ECO:0000256" key="1">
    <source>
        <dbReference type="SAM" id="MobiDB-lite"/>
    </source>
</evidence>
<gene>
    <name evidence="3" type="ORF">BSL78_03477</name>
</gene>
<dbReference type="PANTHER" id="PTHR13954">
    <property type="entry name" value="IRE1-RELATED"/>
    <property type="match status" value="1"/>
</dbReference>
<dbReference type="GO" id="GO:0070059">
    <property type="term" value="P:intrinsic apoptotic signaling pathway in response to endoplasmic reticulum stress"/>
    <property type="evidence" value="ECO:0007669"/>
    <property type="project" value="TreeGrafter"/>
</dbReference>
<keyword evidence="4" id="KW-1185">Reference proteome</keyword>
<dbReference type="InterPro" id="IPR011009">
    <property type="entry name" value="Kinase-like_dom_sf"/>
</dbReference>
<dbReference type="Gene3D" id="1.10.510.10">
    <property type="entry name" value="Transferase(Phosphotransferase) domain 1"/>
    <property type="match status" value="1"/>
</dbReference>
<dbReference type="PROSITE" id="PS50011">
    <property type="entry name" value="PROTEIN_KINASE_DOM"/>
    <property type="match status" value="1"/>
</dbReference>
<organism evidence="3 4">
    <name type="scientific">Stichopus japonicus</name>
    <name type="common">Sea cucumber</name>
    <dbReference type="NCBI Taxonomy" id="307972"/>
    <lineage>
        <taxon>Eukaryota</taxon>
        <taxon>Metazoa</taxon>
        <taxon>Echinodermata</taxon>
        <taxon>Eleutherozoa</taxon>
        <taxon>Echinozoa</taxon>
        <taxon>Holothuroidea</taxon>
        <taxon>Aspidochirotacea</taxon>
        <taxon>Aspidochirotida</taxon>
        <taxon>Stichopodidae</taxon>
        <taxon>Apostichopus</taxon>
    </lineage>
</organism>
<reference evidence="3 4" key="1">
    <citation type="journal article" date="2017" name="PLoS Biol.">
        <title>The sea cucumber genome provides insights into morphological evolution and visceral regeneration.</title>
        <authorList>
            <person name="Zhang X."/>
            <person name="Sun L."/>
            <person name="Yuan J."/>
            <person name="Sun Y."/>
            <person name="Gao Y."/>
            <person name="Zhang L."/>
            <person name="Li S."/>
            <person name="Dai H."/>
            <person name="Hamel J.F."/>
            <person name="Liu C."/>
            <person name="Yu Y."/>
            <person name="Liu S."/>
            <person name="Lin W."/>
            <person name="Guo K."/>
            <person name="Jin S."/>
            <person name="Xu P."/>
            <person name="Storey K.B."/>
            <person name="Huan P."/>
            <person name="Zhang T."/>
            <person name="Zhou Y."/>
            <person name="Zhang J."/>
            <person name="Lin C."/>
            <person name="Li X."/>
            <person name="Xing L."/>
            <person name="Huo D."/>
            <person name="Sun M."/>
            <person name="Wang L."/>
            <person name="Mercier A."/>
            <person name="Li F."/>
            <person name="Yang H."/>
            <person name="Xiang J."/>
        </authorList>
    </citation>
    <scope>NUCLEOTIDE SEQUENCE [LARGE SCALE GENOMIC DNA]</scope>
    <source>
        <strain evidence="3">Shaxun</strain>
        <tissue evidence="3">Muscle</tissue>
    </source>
</reference>
<protein>
    <recommendedName>
        <fullName evidence="2">Protein kinase domain-containing protein</fullName>
    </recommendedName>
</protein>